<evidence type="ECO:0000259" key="4">
    <source>
        <dbReference type="Pfam" id="PF22725"/>
    </source>
</evidence>
<evidence type="ECO:0000313" key="6">
    <source>
        <dbReference type="Proteomes" id="UP000605568"/>
    </source>
</evidence>
<dbReference type="PANTHER" id="PTHR43249:SF1">
    <property type="entry name" value="D-GLUCOSIDE 3-DEHYDROGENASE"/>
    <property type="match status" value="1"/>
</dbReference>
<dbReference type="InterPro" id="IPR055170">
    <property type="entry name" value="GFO_IDH_MocA-like_dom"/>
</dbReference>
<dbReference type="Gene3D" id="3.30.360.10">
    <property type="entry name" value="Dihydrodipicolinate Reductase, domain 2"/>
    <property type="match status" value="1"/>
</dbReference>
<evidence type="ECO:0000313" key="5">
    <source>
        <dbReference type="EMBL" id="GHH32898.1"/>
    </source>
</evidence>
<feature type="domain" description="GFO/IDH/MocA-like oxidoreductase" evidence="4">
    <location>
        <begin position="128"/>
        <end position="250"/>
    </location>
</feature>
<dbReference type="PANTHER" id="PTHR43249">
    <property type="entry name" value="UDP-N-ACETYL-2-AMINO-2-DEOXY-D-GLUCURONATE OXIDASE"/>
    <property type="match status" value="1"/>
</dbReference>
<evidence type="ECO:0000256" key="1">
    <source>
        <dbReference type="ARBA" id="ARBA00010928"/>
    </source>
</evidence>
<evidence type="ECO:0000259" key="2">
    <source>
        <dbReference type="Pfam" id="PF01408"/>
    </source>
</evidence>
<dbReference type="RefSeq" id="WP_191296886.1">
    <property type="nucleotide sequence ID" value="NZ_BNAR01000002.1"/>
</dbReference>
<dbReference type="Pfam" id="PF22725">
    <property type="entry name" value="GFO_IDH_MocA_C3"/>
    <property type="match status" value="1"/>
</dbReference>
<dbReference type="InterPro" id="IPR036291">
    <property type="entry name" value="NAD(P)-bd_dom_sf"/>
</dbReference>
<dbReference type="Proteomes" id="UP000605568">
    <property type="component" value="Unassembled WGS sequence"/>
</dbReference>
<dbReference type="Gene3D" id="3.40.50.720">
    <property type="entry name" value="NAD(P)-binding Rossmann-like Domain"/>
    <property type="match status" value="1"/>
</dbReference>
<feature type="domain" description="Gfo/Idh/MocA-like oxidoreductase C-terminal" evidence="3">
    <location>
        <begin position="254"/>
        <end position="307"/>
    </location>
</feature>
<comment type="similarity">
    <text evidence="1">Belongs to the Gfo/Idh/MocA family.</text>
</comment>
<organism evidence="5 6">
    <name type="scientific">Lentzea cavernae</name>
    <dbReference type="NCBI Taxonomy" id="2020703"/>
    <lineage>
        <taxon>Bacteria</taxon>
        <taxon>Bacillati</taxon>
        <taxon>Actinomycetota</taxon>
        <taxon>Actinomycetes</taxon>
        <taxon>Pseudonocardiales</taxon>
        <taxon>Pseudonocardiaceae</taxon>
        <taxon>Lentzea</taxon>
    </lineage>
</organism>
<dbReference type="Pfam" id="PF02894">
    <property type="entry name" value="GFO_IDH_MocA_C"/>
    <property type="match status" value="1"/>
</dbReference>
<dbReference type="InterPro" id="IPR004104">
    <property type="entry name" value="Gfo/Idh/MocA-like_OxRdtase_C"/>
</dbReference>
<dbReference type="Pfam" id="PF01408">
    <property type="entry name" value="GFO_IDH_MocA"/>
    <property type="match status" value="1"/>
</dbReference>
<accession>A0ABQ3MAB1</accession>
<reference evidence="6" key="1">
    <citation type="journal article" date="2019" name="Int. J. Syst. Evol. Microbiol.">
        <title>The Global Catalogue of Microorganisms (GCM) 10K type strain sequencing project: providing services to taxonomists for standard genome sequencing and annotation.</title>
        <authorList>
            <consortium name="The Broad Institute Genomics Platform"/>
            <consortium name="The Broad Institute Genome Sequencing Center for Infectious Disease"/>
            <person name="Wu L."/>
            <person name="Ma J."/>
        </authorList>
    </citation>
    <scope>NUCLEOTIDE SEQUENCE [LARGE SCALE GENOMIC DNA]</scope>
    <source>
        <strain evidence="6">CGMCC 4.7367</strain>
    </source>
</reference>
<name>A0ABQ3MAB1_9PSEU</name>
<gene>
    <name evidence="5" type="ORF">GCM10017774_14500</name>
</gene>
<dbReference type="InterPro" id="IPR000683">
    <property type="entry name" value="Gfo/Idh/MocA-like_OxRdtase_N"/>
</dbReference>
<comment type="caution">
    <text evidence="5">The sequence shown here is derived from an EMBL/GenBank/DDBJ whole genome shotgun (WGS) entry which is preliminary data.</text>
</comment>
<dbReference type="SUPFAM" id="SSF51735">
    <property type="entry name" value="NAD(P)-binding Rossmann-fold domains"/>
    <property type="match status" value="1"/>
</dbReference>
<dbReference type="SUPFAM" id="SSF55347">
    <property type="entry name" value="Glyceraldehyde-3-phosphate dehydrogenase-like, C-terminal domain"/>
    <property type="match status" value="1"/>
</dbReference>
<evidence type="ECO:0000259" key="3">
    <source>
        <dbReference type="Pfam" id="PF02894"/>
    </source>
</evidence>
<proteinExistence type="inferred from homology"/>
<protein>
    <submittedName>
        <fullName evidence="5">Oxidoreductase</fullName>
    </submittedName>
</protein>
<dbReference type="InterPro" id="IPR052515">
    <property type="entry name" value="Gfo/Idh/MocA_Oxidoreductase"/>
</dbReference>
<dbReference type="EMBL" id="BNAR01000002">
    <property type="protein sequence ID" value="GHH32898.1"/>
    <property type="molecule type" value="Genomic_DNA"/>
</dbReference>
<keyword evidence="6" id="KW-1185">Reference proteome</keyword>
<sequence length="312" mass="32534">MGGMRFALVGAGAIGEVHARLIAASAELAVVVDNSRDRARQVASRFGGTPMTSLADAFEHVDAVSVCLPSGAHADAAVLALRAGKHVVVEKPIDVTLGAADRIIAAERESGRTVAVISQRRFQPEAAAARRAVAGGRLGRITSGIAESTFWRPQEYYDSKPWRGTWALDGGGALMNQGVHAVDLLLWLMGEPVEVLARSARLAHDRIEVEDTVAAVVTFASGALGTITATTAANPGLPVRVAVHGDRGSVVIGESGSVDDAHLAQYADFLDAVEEGRPPLVGTADARRALAVVLAVYESARTGEPVTPNGER</sequence>
<feature type="domain" description="Gfo/Idh/MocA-like oxidoreductase N-terminal" evidence="2">
    <location>
        <begin position="4"/>
        <end position="116"/>
    </location>
</feature>